<feature type="domain" description="Transmembrane protein TMEM132 sixth" evidence="15">
    <location>
        <begin position="661"/>
        <end position="776"/>
    </location>
</feature>
<evidence type="ECO:0000256" key="5">
    <source>
        <dbReference type="ARBA" id="ARBA00023136"/>
    </source>
</evidence>
<feature type="domain" description="Transmembrane protein TMEM132 C-terminal" evidence="10">
    <location>
        <begin position="889"/>
        <end position="961"/>
    </location>
</feature>
<reference evidence="16 18" key="1">
    <citation type="journal article" date="2020" name="Nature">
        <title>Six reference-quality genomes reveal evolution of bat adaptations.</title>
        <authorList>
            <person name="Jebb D."/>
            <person name="Huang Z."/>
            <person name="Pippel M."/>
            <person name="Hughes G.M."/>
            <person name="Lavrichenko K."/>
            <person name="Devanna P."/>
            <person name="Winkler S."/>
            <person name="Jermiin L.S."/>
            <person name="Skirmuntt E.C."/>
            <person name="Katzourakis A."/>
            <person name="Burkitt-Gray L."/>
            <person name="Ray D.A."/>
            <person name="Sullivan K.A.M."/>
            <person name="Roscito J.G."/>
            <person name="Kirilenko B.M."/>
            <person name="Davalos L.M."/>
            <person name="Corthals A.P."/>
            <person name="Power M.L."/>
            <person name="Jones G."/>
            <person name="Ransome R.D."/>
            <person name="Dechmann D.K.N."/>
            <person name="Locatelli A.G."/>
            <person name="Puechmaille S.J."/>
            <person name="Fedrigo O."/>
            <person name="Jarvis E.D."/>
            <person name="Hiller M."/>
            <person name="Vernes S.C."/>
            <person name="Myers E.W."/>
            <person name="Teeling E.C."/>
        </authorList>
    </citation>
    <scope>NUCLEOTIDE SEQUENCE [LARGE SCALE GENOMIC DNA]</scope>
    <source>
        <strain evidence="16">Bat1K_MPI-CBG_1</strain>
    </source>
</reference>
<keyword evidence="17" id="KW-1185">Reference proteome</keyword>
<dbReference type="InterPro" id="IPR055421">
    <property type="entry name" value="TMEM132_3rd"/>
</dbReference>
<dbReference type="PANTHER" id="PTHR13388">
    <property type="entry name" value="DETONATOR, ISOFORM E"/>
    <property type="match status" value="1"/>
</dbReference>
<dbReference type="GO" id="GO:0016020">
    <property type="term" value="C:membrane"/>
    <property type="evidence" value="ECO:0007669"/>
    <property type="project" value="UniProtKB-SubCell"/>
</dbReference>
<dbReference type="Pfam" id="PF23481">
    <property type="entry name" value="Ig_TMEM132_2nd"/>
    <property type="match status" value="1"/>
</dbReference>
<evidence type="ECO:0000256" key="1">
    <source>
        <dbReference type="ARBA" id="ARBA00004479"/>
    </source>
</evidence>
<dbReference type="InterPro" id="IPR031435">
    <property type="entry name" value="TMEM132_N"/>
</dbReference>
<accession>A0A7E6CUV4</accession>
<dbReference type="Pfam" id="PF23039">
    <property type="entry name" value="TMEM132_3rd"/>
    <property type="match status" value="1"/>
</dbReference>
<dbReference type="InterPro" id="IPR055424">
    <property type="entry name" value="Ig_TMEM132_6th"/>
</dbReference>
<dbReference type="PANTHER" id="PTHR13388:SF12">
    <property type="entry name" value="TRANSMEMBRANE PROTEIN 132B"/>
    <property type="match status" value="1"/>
</dbReference>
<evidence type="ECO:0000259" key="11">
    <source>
        <dbReference type="Pfam" id="PF16070"/>
    </source>
</evidence>
<dbReference type="RefSeq" id="XP_035870825.1">
    <property type="nucleotide sequence ID" value="XM_036014932.1"/>
</dbReference>
<feature type="domain" description="Transmembrane protein TMEM132 cohesin-like" evidence="12">
    <location>
        <begin position="278"/>
        <end position="422"/>
    </location>
</feature>
<dbReference type="GeneID" id="114509335"/>
<feature type="domain" description="Transmembrane protein TMEM132 fifth" evidence="14">
    <location>
        <begin position="525"/>
        <end position="660"/>
    </location>
</feature>
<evidence type="ECO:0000256" key="3">
    <source>
        <dbReference type="ARBA" id="ARBA00022692"/>
    </source>
</evidence>
<dbReference type="Pfam" id="PF23487">
    <property type="entry name" value="Ig_TMEM132_6th"/>
    <property type="match status" value="1"/>
</dbReference>
<evidence type="ECO:0000256" key="7">
    <source>
        <dbReference type="SAM" id="Phobius"/>
    </source>
</evidence>
<keyword evidence="8" id="KW-0732">Signal</keyword>
<evidence type="ECO:0000256" key="4">
    <source>
        <dbReference type="ARBA" id="ARBA00022989"/>
    </source>
</evidence>
<evidence type="ECO:0000313" key="18">
    <source>
        <dbReference type="Proteomes" id="UP000664940"/>
    </source>
</evidence>
<keyword evidence="3 7" id="KW-0812">Transmembrane</keyword>
<feature type="signal peptide" evidence="8">
    <location>
        <begin position="1"/>
        <end position="26"/>
    </location>
</feature>
<dbReference type="Pfam" id="PF23486">
    <property type="entry name" value="Ig_TMEM132_5th"/>
    <property type="match status" value="1"/>
</dbReference>
<feature type="region of interest" description="Disordered" evidence="6">
    <location>
        <begin position="827"/>
        <end position="897"/>
    </location>
</feature>
<evidence type="ECO:0000259" key="14">
    <source>
        <dbReference type="Pfam" id="PF23486"/>
    </source>
</evidence>
<evidence type="ECO:0000259" key="10">
    <source>
        <dbReference type="Pfam" id="PF15706"/>
    </source>
</evidence>
<reference evidence="19" key="2">
    <citation type="submission" date="2025-04" db="UniProtKB">
        <authorList>
            <consortium name="RefSeq"/>
        </authorList>
    </citation>
    <scope>IDENTIFICATION</scope>
    <source>
        <tissue evidence="19">Muscle</tissue>
    </source>
</reference>
<evidence type="ECO:0000259" key="9">
    <source>
        <dbReference type="Pfam" id="PF15705"/>
    </source>
</evidence>
<evidence type="ECO:0000256" key="8">
    <source>
        <dbReference type="SAM" id="SignalP"/>
    </source>
</evidence>
<dbReference type="Proteomes" id="UP000664940">
    <property type="component" value="Unassembled WGS sequence"/>
</dbReference>
<evidence type="ECO:0000313" key="16">
    <source>
        <dbReference type="EMBL" id="KAF6083328.1"/>
    </source>
</evidence>
<dbReference type="Pfam" id="PF15706">
    <property type="entry name" value="TMEM132_C"/>
    <property type="match status" value="1"/>
</dbReference>
<feature type="transmembrane region" description="Helical" evidence="7">
    <location>
        <begin position="908"/>
        <end position="933"/>
    </location>
</feature>
<proteinExistence type="inferred from homology"/>
<dbReference type="Pfam" id="PF16070">
    <property type="entry name" value="Ig_TMEM132_4th"/>
    <property type="match status" value="1"/>
</dbReference>
<evidence type="ECO:0000256" key="6">
    <source>
        <dbReference type="SAM" id="MobiDB-lite"/>
    </source>
</evidence>
<dbReference type="Pfam" id="PF15705">
    <property type="entry name" value="TMEM132_N"/>
    <property type="match status" value="1"/>
</dbReference>
<evidence type="ECO:0000259" key="15">
    <source>
        <dbReference type="Pfam" id="PF23487"/>
    </source>
</evidence>
<evidence type="ECO:0000259" key="13">
    <source>
        <dbReference type="Pfam" id="PF23481"/>
    </source>
</evidence>
<keyword evidence="4 7" id="KW-1133">Transmembrane helix</keyword>
<evidence type="ECO:0000313" key="19">
    <source>
        <dbReference type="RefSeq" id="XP_035870825.1"/>
    </source>
</evidence>
<name>A0A7E6CUV4_9CHIR</name>
<comment type="subcellular location">
    <subcellularLocation>
        <location evidence="1">Membrane</location>
        <topology evidence="1">Single-pass type I membrane protein</topology>
    </subcellularLocation>
</comment>
<dbReference type="InterPro" id="IPR031436">
    <property type="entry name" value="TMEM132_C"/>
</dbReference>
<dbReference type="InterPro" id="IPR055422">
    <property type="entry name" value="Ig_TMEM132_2nd"/>
</dbReference>
<protein>
    <submittedName>
        <fullName evidence="16 19">Transmembrane protein 132B</fullName>
    </submittedName>
</protein>
<feature type="chain" id="PRO_5044656828" evidence="8">
    <location>
        <begin position="27"/>
        <end position="1088"/>
    </location>
</feature>
<dbReference type="InterPro" id="IPR055423">
    <property type="entry name" value="Ig_TMEM132_5th"/>
</dbReference>
<dbReference type="AlphaFoldDB" id="A0A7E6CUV4"/>
<feature type="region of interest" description="Disordered" evidence="6">
    <location>
        <begin position="544"/>
        <end position="565"/>
    </location>
</feature>
<feature type="domain" description="Transmembrane protein TMEM132 N-terminal" evidence="9">
    <location>
        <begin position="46"/>
        <end position="107"/>
    </location>
</feature>
<evidence type="ECO:0000256" key="2">
    <source>
        <dbReference type="ARBA" id="ARBA00006166"/>
    </source>
</evidence>
<gene>
    <name evidence="19" type="primary">TMEM132B</name>
    <name evidence="16" type="ORF">HJG60_019045</name>
</gene>
<keyword evidence="5 7" id="KW-0472">Membrane</keyword>
<dbReference type="InterPro" id="IPR031437">
    <property type="entry name" value="Ig_TMEM132_4th"/>
</dbReference>
<dbReference type="EMBL" id="JABVXQ010000013">
    <property type="protein sequence ID" value="KAF6083328.1"/>
    <property type="molecule type" value="Genomic_DNA"/>
</dbReference>
<dbReference type="CTD" id="114795"/>
<dbReference type="Proteomes" id="UP000504628">
    <property type="component" value="Chromosome 13"/>
</dbReference>
<dbReference type="InterPro" id="IPR026307">
    <property type="entry name" value="TMEM132"/>
</dbReference>
<dbReference type="KEGG" id="pdic:114509335"/>
<dbReference type="OrthoDB" id="10026202at2759"/>
<comment type="similarity">
    <text evidence="2">Belongs to the TMEM132 family.</text>
</comment>
<organism evidence="17 19">
    <name type="scientific">Phyllostomus discolor</name>
    <name type="common">pale spear-nosed bat</name>
    <dbReference type="NCBI Taxonomy" id="89673"/>
    <lineage>
        <taxon>Eukaryota</taxon>
        <taxon>Metazoa</taxon>
        <taxon>Chordata</taxon>
        <taxon>Craniata</taxon>
        <taxon>Vertebrata</taxon>
        <taxon>Euteleostomi</taxon>
        <taxon>Mammalia</taxon>
        <taxon>Eutheria</taxon>
        <taxon>Laurasiatheria</taxon>
        <taxon>Chiroptera</taxon>
        <taxon>Yangochiroptera</taxon>
        <taxon>Phyllostomidae</taxon>
        <taxon>Phyllostominae</taxon>
        <taxon>Phyllostomus</taxon>
    </lineage>
</organism>
<feature type="domain" description="Transmembrane protein TMEM132 second Ig-like" evidence="13">
    <location>
        <begin position="124"/>
        <end position="263"/>
    </location>
</feature>
<evidence type="ECO:0000313" key="17">
    <source>
        <dbReference type="Proteomes" id="UP000504628"/>
    </source>
</evidence>
<feature type="domain" description="Transmembrane protein family 132 fourth" evidence="11">
    <location>
        <begin position="425"/>
        <end position="522"/>
    </location>
</feature>
<sequence length="1088" mass="117346">MPPPGRAPPLGLLLALTALRCPVAESRGVADSLQRFSSLPAYLPASLHVADADESFFLKEADQDVTRNASLQARVEPFFVYRARAAPAVNASYGPFSAEKAVPEELLLTSEGFAGVDGFPFNWKLKSHVLDSAIYSNRPKVQTLFYVAGMAWDAGDAARNLPCVKMFAYPEAREVAASCRLRGAPGLCVAELELLPEWFSSGLDLEPEEEIPALLGGTAMELFFSLFPADPAGRCPLEEDSKWANNIHAGPEGLPPASPARERIGSVVVYPTQDDLRWSPLSLDENVVVSVPLNLVREGDVATFLVSLTGGSVAEHFTLRIKAAAGVRIAAVRVSGEDHWAVQEEIDNDGMGTTAALTCVGQRLDPRSRVNGSFSEILQVDFGVDNSSGLAGAQAITWQVEYPAEESRSQLAVSEIFVSQTSYVGIVPLAMDSEMLNTAVLTGKPVSVPVKVVAVQEDGSVVDVSEPVECASADEDVVKVSPGCDSVFVNGKEMKGRVGTTVSFTHQHFTAQLEVTVWAPRLPLQIEVSDTELSQVKGWRVPVAPNRRPTRESEDEEDEERRGRGCALQYQRATVRVLAQFVAEAPGAGPPSYLLGPDWQLDVTDLVAEFLTVEDPRVAQVEAGRTLVGREPGITAIQVLSPLSDSILAEKTVTVLEDRVTIADLGVQLVAGLSLSLQPHRADRRAIVSTVTAQDVLQAPQQEAIVSSWILFSDGAVTPMDLYDPEDFSLAVSSLDEMVVSIQASLQPKWPVVAAEGEGQGPLIKLEMMISEPCQKTKRKSVLATGKGHVRVKFDPHVDRHQGGTNDIEGASRDYMDPLSNAIEREGHQERAAQEWLPRGGAAATGPEDRGNGSGGAPPPPAERKDKGLLRGGGPDASTSFPARGRPREPKPSRELTVASRGLSDLEIGMYALLGVFCLAILVFLSNCVAFAWKYRHKRFAVSEQGPVPHSHDWVWLGNEVELLENPVDVTLPSEECTTVLDRGLPFEERDFLLSGGSQKAFHSHLLGPADCAYEKDARNEPGTPSSGPKRKRVKFTSYTTILPEDGGPYTNSILFDGEDSIKWVCQDVGPGGPPGFRDYLGGLQGQL</sequence>
<evidence type="ECO:0000259" key="12">
    <source>
        <dbReference type="Pfam" id="PF23039"/>
    </source>
</evidence>